<dbReference type="eggNOG" id="COG0456">
    <property type="taxonomic scope" value="Bacteria"/>
</dbReference>
<dbReference type="AlphaFoldDB" id="C5C594"/>
<keyword evidence="5" id="KW-1185">Reference proteome</keyword>
<feature type="domain" description="N-acetyltransferase" evidence="3">
    <location>
        <begin position="7"/>
        <end position="150"/>
    </location>
</feature>
<reference evidence="4 5" key="1">
    <citation type="journal article" date="2009" name="Stand. Genomic Sci.">
        <title>Complete genome sequence of Beutenbergia cavernae type strain (HKI 0122).</title>
        <authorList>
            <person name="Land M."/>
            <person name="Pukall R."/>
            <person name="Abt B."/>
            <person name="Goker M."/>
            <person name="Rohde M."/>
            <person name="Glavina Del Rio T."/>
            <person name="Tice H."/>
            <person name="Copeland A."/>
            <person name="Cheng J.F."/>
            <person name="Lucas S."/>
            <person name="Chen F."/>
            <person name="Nolan M."/>
            <person name="Bruce D."/>
            <person name="Goodwin L."/>
            <person name="Pitluck S."/>
            <person name="Ivanova N."/>
            <person name="Mavromatis K."/>
            <person name="Ovchinnikova G."/>
            <person name="Pati A."/>
            <person name="Chen A."/>
            <person name="Palaniappan K."/>
            <person name="Hauser L."/>
            <person name="Chang Y.J."/>
            <person name="Jefferies C.C."/>
            <person name="Saunders E."/>
            <person name="Brettin T."/>
            <person name="Detter J.C."/>
            <person name="Han C."/>
            <person name="Chain P."/>
            <person name="Bristow J."/>
            <person name="Eisen J.A."/>
            <person name="Markowitz V."/>
            <person name="Hugenholtz P."/>
            <person name="Kyrpides N.C."/>
            <person name="Klenk H.P."/>
            <person name="Lapidus A."/>
        </authorList>
    </citation>
    <scope>NUCLEOTIDE SEQUENCE [LARGE SCALE GENOMIC DNA]</scope>
    <source>
        <strain evidence="5">ATCC BAA-8 / DSM 12333 / NBRC 16432</strain>
    </source>
</reference>
<dbReference type="HOGENOM" id="CLU_013985_34_2_11"/>
<dbReference type="InterPro" id="IPR000182">
    <property type="entry name" value="GNAT_dom"/>
</dbReference>
<dbReference type="SUPFAM" id="SSF55729">
    <property type="entry name" value="Acyl-CoA N-acyltransferases (Nat)"/>
    <property type="match status" value="1"/>
</dbReference>
<dbReference type="PROSITE" id="PS51186">
    <property type="entry name" value="GNAT"/>
    <property type="match status" value="1"/>
</dbReference>
<dbReference type="OrthoDB" id="9805924at2"/>
<proteinExistence type="predicted"/>
<dbReference type="KEGG" id="bcv:Bcav_3993"/>
<dbReference type="InterPro" id="IPR050832">
    <property type="entry name" value="Bact_Acetyltransf"/>
</dbReference>
<name>C5C594_BEUC1</name>
<accession>C5C594</accession>
<dbReference type="RefSeq" id="WP_015884471.1">
    <property type="nucleotide sequence ID" value="NC_012669.1"/>
</dbReference>
<dbReference type="InterPro" id="IPR016181">
    <property type="entry name" value="Acyl_CoA_acyltransferase"/>
</dbReference>
<dbReference type="EMBL" id="CP001618">
    <property type="protein sequence ID" value="ACQ82234.1"/>
    <property type="molecule type" value="Genomic_DNA"/>
</dbReference>
<keyword evidence="2" id="KW-0012">Acyltransferase</keyword>
<gene>
    <name evidence="4" type="ordered locus">Bcav_3993</name>
</gene>
<dbReference type="GO" id="GO:0016747">
    <property type="term" value="F:acyltransferase activity, transferring groups other than amino-acyl groups"/>
    <property type="evidence" value="ECO:0007669"/>
    <property type="project" value="InterPro"/>
</dbReference>
<evidence type="ECO:0000313" key="5">
    <source>
        <dbReference type="Proteomes" id="UP000007962"/>
    </source>
</evidence>
<dbReference type="PANTHER" id="PTHR43877:SF2">
    <property type="entry name" value="AMINOALKYLPHOSPHONATE N-ACETYLTRANSFERASE-RELATED"/>
    <property type="match status" value="1"/>
</dbReference>
<dbReference type="Proteomes" id="UP000007962">
    <property type="component" value="Chromosome"/>
</dbReference>
<sequence>MTDATFLDLDPHDPRLADLVLPVLVQLRPHLTAASLAAVYAEAHPGGLRLTALVGADGECLAVAGWRETVNTAMGRHVYVEDLVTASERRSRGAGATLLAEIERRARAVGCRFVDLDSGTHRTDAHRFYHREGYTVSSFHFRKDLGPTTV</sequence>
<evidence type="ECO:0000256" key="1">
    <source>
        <dbReference type="ARBA" id="ARBA00022679"/>
    </source>
</evidence>
<protein>
    <submittedName>
        <fullName evidence="4">GCN5-related protein N-acetyltransferase</fullName>
    </submittedName>
</protein>
<keyword evidence="1 4" id="KW-0808">Transferase</keyword>
<dbReference type="CDD" id="cd04301">
    <property type="entry name" value="NAT_SF"/>
    <property type="match status" value="1"/>
</dbReference>
<evidence type="ECO:0000256" key="2">
    <source>
        <dbReference type="ARBA" id="ARBA00023315"/>
    </source>
</evidence>
<dbReference type="Gene3D" id="3.40.630.30">
    <property type="match status" value="1"/>
</dbReference>
<evidence type="ECO:0000259" key="3">
    <source>
        <dbReference type="PROSITE" id="PS51186"/>
    </source>
</evidence>
<dbReference type="PANTHER" id="PTHR43877">
    <property type="entry name" value="AMINOALKYLPHOSPHONATE N-ACETYLTRANSFERASE-RELATED-RELATED"/>
    <property type="match status" value="1"/>
</dbReference>
<dbReference type="Pfam" id="PF00583">
    <property type="entry name" value="Acetyltransf_1"/>
    <property type="match status" value="1"/>
</dbReference>
<organism evidence="4 5">
    <name type="scientific">Beutenbergia cavernae (strain ATCC BAA-8 / DSM 12333 / CCUG 43141 / JCM 11478 / NBRC 16432 / NCIMB 13614 / HKI 0122)</name>
    <dbReference type="NCBI Taxonomy" id="471853"/>
    <lineage>
        <taxon>Bacteria</taxon>
        <taxon>Bacillati</taxon>
        <taxon>Actinomycetota</taxon>
        <taxon>Actinomycetes</taxon>
        <taxon>Micrococcales</taxon>
        <taxon>Beutenbergiaceae</taxon>
        <taxon>Beutenbergia</taxon>
    </lineage>
</organism>
<evidence type="ECO:0000313" key="4">
    <source>
        <dbReference type="EMBL" id="ACQ82234.1"/>
    </source>
</evidence>